<proteinExistence type="predicted"/>
<dbReference type="OrthoDB" id="212671at2"/>
<evidence type="ECO:0000256" key="1">
    <source>
        <dbReference type="SAM" id="Phobius"/>
    </source>
</evidence>
<protein>
    <recommendedName>
        <fullName evidence="4">RHS repeat-associated core domain-containing protein</fullName>
    </recommendedName>
</protein>
<evidence type="ECO:0000313" key="3">
    <source>
        <dbReference type="Proteomes" id="UP000253562"/>
    </source>
</evidence>
<sequence>MATEIPAAEETLTLRDHSTVGSGNVVIQVQFAYNDFGQLITDYQAQGGAVNTSTSPKVQYGYANGSANTIRPTTLTYPNGRVLTYDYGASDGMDDAASRVASLVDDDGSSTHLVDYAYLGPGSSAQSVDSPFGQGFVVADCTEPDTQWTLVDLSGTNDSDTGDIYSGLDRFGRVKDNRWYNYAGSADVERIKYGYDRVGSLTWRQNVVANALNQRFDELYSSDRLSRLKEMSRGMLNDSHNTISNQSLAECWSLDGTGNWKRYLEDRDGDGTWDLNQARTSSGVNEITNITESAGTSWATPAYNQTGNMTTVPQPNDLTDSYSAIYDGWNRLVKLVDGATAIAEYEYDGAKRRTVVKSYSSGTLEETRHYYFTDPAKWQVVGERVDSSSDAERQLVWGLRYIDDLLLRDRDTNSNGALDERLYALQDANWNVNALADTNGDVQERFTYLPYGDCLELNPDFTVYSGSDLFWTRRFSGRELDLTTGLQINRNRYLHLQLGCWVTRDPIGYSDGLNLYQYIDGRPSVSSDPLGLLRIHGDYEGDYEFDDSHLPKRTGPWREWWNGLNKPQRWLISSAALCMTGLIASLTFDAIIRWFYCKDFDASLICSALGGCIAGICIPIIIGSGIFGPFAWWATAGAIAICAIVGALVCDRCAEAMGGANSPCNFV</sequence>
<name>A0A368KQC9_9BACT</name>
<keyword evidence="1" id="KW-0812">Transmembrane</keyword>
<evidence type="ECO:0008006" key="4">
    <source>
        <dbReference type="Google" id="ProtNLM"/>
    </source>
</evidence>
<feature type="transmembrane region" description="Helical" evidence="1">
    <location>
        <begin position="570"/>
        <end position="592"/>
    </location>
</feature>
<organism evidence="2 3">
    <name type="scientific">Bremerella cremea</name>
    <dbReference type="NCBI Taxonomy" id="1031537"/>
    <lineage>
        <taxon>Bacteria</taxon>
        <taxon>Pseudomonadati</taxon>
        <taxon>Planctomycetota</taxon>
        <taxon>Planctomycetia</taxon>
        <taxon>Pirellulales</taxon>
        <taxon>Pirellulaceae</taxon>
        <taxon>Bremerella</taxon>
    </lineage>
</organism>
<comment type="caution">
    <text evidence="2">The sequence shown here is derived from an EMBL/GenBank/DDBJ whole genome shotgun (WGS) entry which is preliminary data.</text>
</comment>
<dbReference type="AlphaFoldDB" id="A0A368KQC9"/>
<dbReference type="EMBL" id="QPEX01000026">
    <property type="protein sequence ID" value="RCS48297.1"/>
    <property type="molecule type" value="Genomic_DNA"/>
</dbReference>
<feature type="transmembrane region" description="Helical" evidence="1">
    <location>
        <begin position="604"/>
        <end position="624"/>
    </location>
</feature>
<dbReference type="Proteomes" id="UP000253562">
    <property type="component" value="Unassembled WGS sequence"/>
</dbReference>
<dbReference type="NCBIfam" id="TIGR03696">
    <property type="entry name" value="Rhs_assc_core"/>
    <property type="match status" value="1"/>
</dbReference>
<dbReference type="Gene3D" id="2.180.10.10">
    <property type="entry name" value="RHS repeat-associated core"/>
    <property type="match status" value="1"/>
</dbReference>
<dbReference type="RefSeq" id="WP_114369267.1">
    <property type="nucleotide sequence ID" value="NZ_QPEX01000026.1"/>
</dbReference>
<reference evidence="2 3" key="1">
    <citation type="submission" date="2018-07" db="EMBL/GenBank/DDBJ databases">
        <title>Comparative genomes isolates from brazilian mangrove.</title>
        <authorList>
            <person name="De Araujo J.E."/>
            <person name="Taketani R.G."/>
            <person name="Silva M.C.P."/>
            <person name="Lourenco M.V."/>
            <person name="Oliveira V.M."/>
            <person name="Andreote F.D."/>
        </authorList>
    </citation>
    <scope>NUCLEOTIDE SEQUENCE [LARGE SCALE GENOMIC DNA]</scope>
    <source>
        <strain evidence="2 3">HEX PRIS-MGV</strain>
    </source>
</reference>
<dbReference type="InterPro" id="IPR022385">
    <property type="entry name" value="Rhs_assc_core"/>
</dbReference>
<evidence type="ECO:0000313" key="2">
    <source>
        <dbReference type="EMBL" id="RCS48297.1"/>
    </source>
</evidence>
<accession>A0A368KQC9</accession>
<keyword evidence="1" id="KW-0472">Membrane</keyword>
<gene>
    <name evidence="2" type="ORF">DTL42_13510</name>
</gene>
<feature type="transmembrane region" description="Helical" evidence="1">
    <location>
        <begin position="630"/>
        <end position="650"/>
    </location>
</feature>
<keyword evidence="1" id="KW-1133">Transmembrane helix</keyword>